<organism evidence="1">
    <name type="scientific">uncultured Caudovirales phage</name>
    <dbReference type="NCBI Taxonomy" id="2100421"/>
    <lineage>
        <taxon>Viruses</taxon>
        <taxon>Duplodnaviria</taxon>
        <taxon>Heunggongvirae</taxon>
        <taxon>Uroviricota</taxon>
        <taxon>Caudoviricetes</taxon>
        <taxon>Peduoviridae</taxon>
        <taxon>Maltschvirus</taxon>
        <taxon>Maltschvirus maltsch</taxon>
    </lineage>
</organism>
<sequence length="84" mass="9666">MSYCRFQNTLGDLNDCVTALGHMTEAVYSSCQIEEEEDEYGNEIVLGRAEERARREMVDAARAFLELNDSYEEALVEYSKRDQS</sequence>
<gene>
    <name evidence="1" type="ORF">UFOVP49_56</name>
</gene>
<reference evidence="1" key="1">
    <citation type="submission" date="2020-04" db="EMBL/GenBank/DDBJ databases">
        <authorList>
            <person name="Chiriac C."/>
            <person name="Salcher M."/>
            <person name="Ghai R."/>
            <person name="Kavagutti S V."/>
        </authorList>
    </citation>
    <scope>NUCLEOTIDE SEQUENCE</scope>
</reference>
<evidence type="ECO:0000313" key="1">
    <source>
        <dbReference type="EMBL" id="CAB4124199.1"/>
    </source>
</evidence>
<proteinExistence type="predicted"/>
<accession>A0A6J5KW48</accession>
<name>A0A6J5KW48_9CAUD</name>
<dbReference type="EMBL" id="LR796178">
    <property type="protein sequence ID" value="CAB4124199.1"/>
    <property type="molecule type" value="Genomic_DNA"/>
</dbReference>
<protein>
    <submittedName>
        <fullName evidence="1">Uncharacterized protein</fullName>
    </submittedName>
</protein>